<accession>A0A9Q9C4G6</accession>
<proteinExistence type="predicted"/>
<name>A0A9Q9C4G6_ENCHE</name>
<dbReference type="Proteomes" id="UP001059546">
    <property type="component" value="Chromosome VI"/>
</dbReference>
<evidence type="ECO:0000256" key="1">
    <source>
        <dbReference type="SAM" id="Phobius"/>
    </source>
</evidence>
<reference evidence="2" key="1">
    <citation type="submission" date="2022-08" db="EMBL/GenBank/DDBJ databases">
        <title>Encephalitozoon hellem ATCC 50604 Complete Genome.</title>
        <authorList>
            <person name="Mascarenhas dos Santos A.C."/>
            <person name="Julian A.T."/>
            <person name="Pombert J.-F."/>
        </authorList>
    </citation>
    <scope>NUCLEOTIDE SEQUENCE</scope>
    <source>
        <strain evidence="2">ATCC 50604</strain>
    </source>
</reference>
<keyword evidence="1" id="KW-0472">Membrane</keyword>
<feature type="transmembrane region" description="Helical" evidence="1">
    <location>
        <begin position="42"/>
        <end position="61"/>
    </location>
</feature>
<dbReference type="EMBL" id="CP075152">
    <property type="protein sequence ID" value="UTX43455.1"/>
    <property type="molecule type" value="Genomic_DNA"/>
</dbReference>
<protein>
    <submittedName>
        <fullName evidence="2">Uncharacterized protein</fullName>
    </submittedName>
</protein>
<keyword evidence="1" id="KW-1133">Transmembrane helix</keyword>
<feature type="transmembrane region" description="Helical" evidence="1">
    <location>
        <begin position="173"/>
        <end position="193"/>
    </location>
</feature>
<gene>
    <name evidence="2" type="ORF">GPU96_06g12080</name>
</gene>
<keyword evidence="1" id="KW-0812">Transmembrane</keyword>
<evidence type="ECO:0000313" key="2">
    <source>
        <dbReference type="EMBL" id="UTX43455.1"/>
    </source>
</evidence>
<feature type="transmembrane region" description="Helical" evidence="1">
    <location>
        <begin position="213"/>
        <end position="236"/>
    </location>
</feature>
<sequence>MNFFLECKNFMLERWRYLEDIFFMGCVALQYNCDTGDFSMPISIALTAAIYLFIKTTYGLFDGFEEDDDRSFTVFDFLKTLLIVIHILVYFLSFIAICEIFRCKREKNWTYGIDDRSLIVTHTLYMFLASQTIMANISTNSVVEIIRSILGFYEVATLSGVKNDKDYGGLLHLTYPMIFSFLPFFLGEATSIVRKWLFRNKLSEFAPRIAKMVTIIAAIMCTAVGMYGTFVMFNIIGNIASAEAKIESAQSTSGIQKVIRRTVSSLIPGILKNALVII</sequence>
<feature type="transmembrane region" description="Helical" evidence="1">
    <location>
        <begin position="81"/>
        <end position="103"/>
    </location>
</feature>
<dbReference type="AlphaFoldDB" id="A0A9Q9C4G6"/>
<evidence type="ECO:0000313" key="3">
    <source>
        <dbReference type="Proteomes" id="UP001059546"/>
    </source>
</evidence>
<feature type="transmembrane region" description="Helical" evidence="1">
    <location>
        <begin position="124"/>
        <end position="153"/>
    </location>
</feature>
<organism evidence="2 3">
    <name type="scientific">Encephalitozoon hellem</name>
    <name type="common">Microsporidian parasite</name>
    <dbReference type="NCBI Taxonomy" id="27973"/>
    <lineage>
        <taxon>Eukaryota</taxon>
        <taxon>Fungi</taxon>
        <taxon>Fungi incertae sedis</taxon>
        <taxon>Microsporidia</taxon>
        <taxon>Unikaryonidae</taxon>
        <taxon>Encephalitozoon</taxon>
    </lineage>
</organism>